<dbReference type="EMBL" id="AMRI01000012">
    <property type="protein sequence ID" value="EKE73764.1"/>
    <property type="molecule type" value="Genomic_DNA"/>
</dbReference>
<dbReference type="SMART" id="SM00448">
    <property type="entry name" value="REC"/>
    <property type="match status" value="1"/>
</dbReference>
<dbReference type="RefSeq" id="WP_008484654.1">
    <property type="nucleotide sequence ID" value="NZ_AMRI01000012.1"/>
</dbReference>
<dbReference type="InterPro" id="IPR011006">
    <property type="entry name" value="CheY-like_superfamily"/>
</dbReference>
<dbReference type="PRINTS" id="PR00038">
    <property type="entry name" value="HTHLUXR"/>
</dbReference>
<keyword evidence="4" id="KW-0238">DNA-binding</keyword>
<dbReference type="STRING" id="745411.B3C1_10212"/>
<proteinExistence type="predicted"/>
<dbReference type="InterPro" id="IPR058245">
    <property type="entry name" value="NreC/VraR/RcsB-like_REC"/>
</dbReference>
<feature type="modified residue" description="4-aspartylphosphate" evidence="6">
    <location>
        <position position="54"/>
    </location>
</feature>
<keyword evidence="1 6" id="KW-0597">Phosphoprotein</keyword>
<dbReference type="GO" id="GO:0006355">
    <property type="term" value="P:regulation of DNA-templated transcription"/>
    <property type="evidence" value="ECO:0007669"/>
    <property type="project" value="InterPro"/>
</dbReference>
<evidence type="ECO:0000256" key="5">
    <source>
        <dbReference type="ARBA" id="ARBA00023163"/>
    </source>
</evidence>
<dbReference type="Gene3D" id="3.40.50.2300">
    <property type="match status" value="1"/>
</dbReference>
<evidence type="ECO:0000259" key="8">
    <source>
        <dbReference type="PROSITE" id="PS50110"/>
    </source>
</evidence>
<dbReference type="eggNOG" id="COG2197">
    <property type="taxonomic scope" value="Bacteria"/>
</dbReference>
<dbReference type="InterPro" id="IPR000792">
    <property type="entry name" value="Tscrpt_reg_LuxR_C"/>
</dbReference>
<sequence>MISVGLVDDQALVRSGIAALIGLSGKAEVRWQAQNGQQALALLAETPVDMLVSDIRMPVLDGIALVKALRAANQALPVLMLTTFDDNDLFLAALGAGANGFLLKDVELARLVEAIEKVAAGGLVAEPALVSQVNPQLAEGPRPEPLSDKEKQVLRLVAGGLSNKEIAELVFLAEGTVKNHLSTILGKLHCRDRTQAVLRALHWGLI</sequence>
<feature type="domain" description="HTH luxR-type" evidence="7">
    <location>
        <begin position="139"/>
        <end position="204"/>
    </location>
</feature>
<dbReference type="GO" id="GO:0000160">
    <property type="term" value="P:phosphorelay signal transduction system"/>
    <property type="evidence" value="ECO:0007669"/>
    <property type="project" value="InterPro"/>
</dbReference>
<evidence type="ECO:0000256" key="1">
    <source>
        <dbReference type="ARBA" id="ARBA00022553"/>
    </source>
</evidence>
<evidence type="ECO:0000256" key="6">
    <source>
        <dbReference type="PROSITE-ProRule" id="PRU00169"/>
    </source>
</evidence>
<name>K2JTQ8_9GAMM</name>
<keyword evidence="2" id="KW-0902">Two-component regulatory system</keyword>
<dbReference type="Pfam" id="PF00072">
    <property type="entry name" value="Response_reg"/>
    <property type="match status" value="1"/>
</dbReference>
<evidence type="ECO:0000313" key="9">
    <source>
        <dbReference type="EMBL" id="EKE73764.1"/>
    </source>
</evidence>
<reference evidence="9 10" key="1">
    <citation type="journal article" date="2012" name="J. Bacteriol.">
        <title>Genome Sequence of Gallaecimonas xiamenensis Type Strain 3-C-1.</title>
        <authorList>
            <person name="Lai Q."/>
            <person name="Wang L."/>
            <person name="Wang W."/>
            <person name="Shao Z."/>
        </authorList>
    </citation>
    <scope>NUCLEOTIDE SEQUENCE [LARGE SCALE GENOMIC DNA]</scope>
    <source>
        <strain evidence="9 10">3-C-1</strain>
    </source>
</reference>
<keyword evidence="10" id="KW-1185">Reference proteome</keyword>
<evidence type="ECO:0000313" key="10">
    <source>
        <dbReference type="Proteomes" id="UP000006755"/>
    </source>
</evidence>
<protein>
    <submittedName>
        <fullName evidence="9">Response regulator receiver</fullName>
    </submittedName>
</protein>
<dbReference type="CDD" id="cd17535">
    <property type="entry name" value="REC_NarL-like"/>
    <property type="match status" value="1"/>
</dbReference>
<dbReference type="Proteomes" id="UP000006755">
    <property type="component" value="Unassembled WGS sequence"/>
</dbReference>
<evidence type="ECO:0000259" key="7">
    <source>
        <dbReference type="PROSITE" id="PS50043"/>
    </source>
</evidence>
<dbReference type="InterPro" id="IPR001789">
    <property type="entry name" value="Sig_transdc_resp-reg_receiver"/>
</dbReference>
<comment type="caution">
    <text evidence="9">The sequence shown here is derived from an EMBL/GenBank/DDBJ whole genome shotgun (WGS) entry which is preliminary data.</text>
</comment>
<evidence type="ECO:0000256" key="2">
    <source>
        <dbReference type="ARBA" id="ARBA00023012"/>
    </source>
</evidence>
<dbReference type="PANTHER" id="PTHR43214:SF24">
    <property type="entry name" value="TRANSCRIPTIONAL REGULATORY PROTEIN NARL-RELATED"/>
    <property type="match status" value="1"/>
</dbReference>
<evidence type="ECO:0000256" key="4">
    <source>
        <dbReference type="ARBA" id="ARBA00023125"/>
    </source>
</evidence>
<dbReference type="AlphaFoldDB" id="K2JTQ8"/>
<evidence type="ECO:0000256" key="3">
    <source>
        <dbReference type="ARBA" id="ARBA00023015"/>
    </source>
</evidence>
<dbReference type="GO" id="GO:0003677">
    <property type="term" value="F:DNA binding"/>
    <property type="evidence" value="ECO:0007669"/>
    <property type="project" value="UniProtKB-KW"/>
</dbReference>
<keyword evidence="3" id="KW-0805">Transcription regulation</keyword>
<dbReference type="SUPFAM" id="SSF52172">
    <property type="entry name" value="CheY-like"/>
    <property type="match status" value="1"/>
</dbReference>
<dbReference type="SMART" id="SM00421">
    <property type="entry name" value="HTH_LUXR"/>
    <property type="match status" value="1"/>
</dbReference>
<organism evidence="9 10">
    <name type="scientific">Gallaecimonas xiamenensis 3-C-1</name>
    <dbReference type="NCBI Taxonomy" id="745411"/>
    <lineage>
        <taxon>Bacteria</taxon>
        <taxon>Pseudomonadati</taxon>
        <taxon>Pseudomonadota</taxon>
        <taxon>Gammaproteobacteria</taxon>
        <taxon>Enterobacterales</taxon>
        <taxon>Gallaecimonadaceae</taxon>
        <taxon>Gallaecimonas</taxon>
    </lineage>
</organism>
<gene>
    <name evidence="9" type="ORF">B3C1_10212</name>
</gene>
<dbReference type="SUPFAM" id="SSF46894">
    <property type="entry name" value="C-terminal effector domain of the bipartite response regulators"/>
    <property type="match status" value="1"/>
</dbReference>
<dbReference type="InterPro" id="IPR039420">
    <property type="entry name" value="WalR-like"/>
</dbReference>
<dbReference type="OrthoDB" id="9796655at2"/>
<dbReference type="InterPro" id="IPR016032">
    <property type="entry name" value="Sig_transdc_resp-reg_C-effctor"/>
</dbReference>
<dbReference type="PROSITE" id="PS50110">
    <property type="entry name" value="RESPONSE_REGULATORY"/>
    <property type="match status" value="1"/>
</dbReference>
<accession>K2JTQ8</accession>
<dbReference type="PANTHER" id="PTHR43214">
    <property type="entry name" value="TWO-COMPONENT RESPONSE REGULATOR"/>
    <property type="match status" value="1"/>
</dbReference>
<keyword evidence="5" id="KW-0804">Transcription</keyword>
<dbReference type="Pfam" id="PF00196">
    <property type="entry name" value="GerE"/>
    <property type="match status" value="1"/>
</dbReference>
<feature type="domain" description="Response regulatory" evidence="8">
    <location>
        <begin position="3"/>
        <end position="119"/>
    </location>
</feature>
<dbReference type="PROSITE" id="PS50043">
    <property type="entry name" value="HTH_LUXR_2"/>
    <property type="match status" value="1"/>
</dbReference>
<dbReference type="CDD" id="cd06170">
    <property type="entry name" value="LuxR_C_like"/>
    <property type="match status" value="1"/>
</dbReference>